<dbReference type="AlphaFoldDB" id="A0A0A7AT07"/>
<evidence type="ECO:0000313" key="1">
    <source>
        <dbReference type="EMBL" id="AHK13953.1"/>
    </source>
</evidence>
<gene>
    <name evidence="1" type="primary">hcdD</name>
</gene>
<protein>
    <submittedName>
        <fullName evidence="1">Acyl-CoA transferases/carnitine dehydratase</fullName>
    </submittedName>
</protein>
<accession>A0A0A7AT07</accession>
<organism evidence="1">
    <name type="scientific">Pseudomonas sp. A9</name>
    <dbReference type="NCBI Taxonomy" id="665572"/>
    <lineage>
        <taxon>Bacteria</taxon>
        <taxon>Pseudomonadati</taxon>
        <taxon>Pseudomonadota</taxon>
        <taxon>Gammaproteobacteria</taxon>
        <taxon>Pseudomonadales</taxon>
        <taxon>Pseudomonadaceae</taxon>
        <taxon>Pseudomonas</taxon>
    </lineage>
</organism>
<dbReference type="GO" id="GO:0016740">
    <property type="term" value="F:transferase activity"/>
    <property type="evidence" value="ECO:0007669"/>
    <property type="project" value="UniProtKB-KW"/>
</dbReference>
<sequence>MTNSNNKKLPLDGVRVVDFGQQIAGPAVGMILADLGATVVHVDPPQGPQWDHPANAVLNRNKNCIRLDLKTQLGLADAKSLIAIADIVIESFRPGVMKRLGIDFAALREQRPELITLSIPGFASNDQLRRDWKATEAVVAATAGAFTDMGFNRVLLGLNPSFSPLPLGSAYATTLAASSVALALQAREKTGRGDAIEVPVISALMEGLSYNSYVIEGLPERYKTMREHEIEHRKANNLPMDLSYEDLQEYLDPFYRTYECADGRLFYCVCPSHRNHAKRALQLLGIYDELVAEGLPEVNDLHAPISEWDGETSIGVYPLPKKWADHISVKMKKAFLTRTSEEWGELFGKGQIPGAPHRTTQEWVNHPHTNAAGLFVEVEDPVYGLMKQPGPIVWLEGFAEQMVAPRPRNFTSFVEAHKEMVRVARAEEVTRPIGRDIKPVSEGGWLDGLRILDLTNVIAGPHSTAFLARFGAEVIKLDPVKPLYDPLIGTLFTFQTGMGKRSALVDITTGEGRDVFKRLVRSVDMVVINAPDRQIKTLGLDHASLQAINPGVLFCRLDCLGGPLVGPKSDFIGYDDIIQAHSGIMSRFGGPKTPEEHAHLGTLDVNCGFAAGLGMAVSIYHRLRTGEATRSRTSLSAITNLAQIPFAFDYEGRAPFNEASGRQALGNHALSHFYQTQDGWIFLDANSADLTKLQEVEGLVGISTAGDVGAFLRSAITKAPSAYWEGKLRDADVAAAVPQSIESLRERYSQEANGKPGTDRGSFSFAIHRDHPSGHGVTQIDPLAIRPQESRVRAPSLPERWGHSTREVLADAGYTEEQVQALIDRNIASLGWAKEFLPS</sequence>
<dbReference type="PANTHER" id="PTHR48228">
    <property type="entry name" value="SUCCINYL-COA--D-CITRAMALATE COA-TRANSFERASE"/>
    <property type="match status" value="1"/>
</dbReference>
<dbReference type="Gene3D" id="3.40.50.10540">
    <property type="entry name" value="Crotonobetainyl-coa:carnitine coa-transferase, domain 1"/>
    <property type="match status" value="3"/>
</dbReference>
<dbReference type="InterPro" id="IPR023606">
    <property type="entry name" value="CoA-Trfase_III_dom_1_sf"/>
</dbReference>
<proteinExistence type="predicted"/>
<dbReference type="Pfam" id="PF02515">
    <property type="entry name" value="CoA_transf_3"/>
    <property type="match status" value="2"/>
</dbReference>
<name>A0A0A7AT07_9PSED</name>
<dbReference type="SUPFAM" id="SSF89796">
    <property type="entry name" value="CoA-transferase family III (CaiB/BaiF)"/>
    <property type="match status" value="2"/>
</dbReference>
<dbReference type="InterPro" id="IPR003673">
    <property type="entry name" value="CoA-Trfase_fam_III"/>
</dbReference>
<reference evidence="1" key="1">
    <citation type="submission" date="2013-12" db="EMBL/GenBank/DDBJ databases">
        <title>Identification of the key genes involved in the degradation of homocholine by Pseudomonas sp. strain A9 by using Subtractive Subtraction Hybridization techniques.</title>
        <authorList>
            <person name="Mohamed Ahmed I.A."/>
            <person name="Arima J."/>
            <person name="Mori N."/>
        </authorList>
    </citation>
    <scope>NUCLEOTIDE SEQUENCE</scope>
    <source>
        <strain evidence="1">A9</strain>
    </source>
</reference>
<dbReference type="PANTHER" id="PTHR48228:SF5">
    <property type="entry name" value="ALPHA-METHYLACYL-COA RACEMASE"/>
    <property type="match status" value="1"/>
</dbReference>
<dbReference type="EMBL" id="KJ021726">
    <property type="protein sequence ID" value="AHK13953.1"/>
    <property type="molecule type" value="Genomic_DNA"/>
</dbReference>
<keyword evidence="1" id="KW-0808">Transferase</keyword>
<dbReference type="InterPro" id="IPR050509">
    <property type="entry name" value="CoA-transferase_III"/>
</dbReference>